<comment type="subcellular location">
    <subcellularLocation>
        <location evidence="1">Cytoplasm</location>
    </subcellularLocation>
</comment>
<evidence type="ECO:0000256" key="8">
    <source>
        <dbReference type="ARBA" id="ARBA00022840"/>
    </source>
</evidence>
<evidence type="ECO:0000313" key="11">
    <source>
        <dbReference type="EMBL" id="MDA0176648.1"/>
    </source>
</evidence>
<sequence length="136" mass="15662">MNITYTLDQIDQAAKFVLDHSTSKIILFEGEMGSGKTTLIKSLIKELGSKDIVSSPTFSLVNEYTTNNNPIFHFDLYRVEDEEELYNFGIETYIYSNNYVLVEWPEILKNLIQDNFTIVKISLTDANKRTLSLHNN</sequence>
<evidence type="ECO:0000256" key="6">
    <source>
        <dbReference type="ARBA" id="ARBA00022723"/>
    </source>
</evidence>
<keyword evidence="6" id="KW-0479">Metal-binding</keyword>
<dbReference type="NCBIfam" id="TIGR00150">
    <property type="entry name" value="T6A_YjeE"/>
    <property type="match status" value="1"/>
</dbReference>
<organism evidence="11 12">
    <name type="scientific">Mesoflavibacter profundi</name>
    <dbReference type="NCBI Taxonomy" id="2708110"/>
    <lineage>
        <taxon>Bacteria</taxon>
        <taxon>Pseudomonadati</taxon>
        <taxon>Bacteroidota</taxon>
        <taxon>Flavobacteriia</taxon>
        <taxon>Flavobacteriales</taxon>
        <taxon>Flavobacteriaceae</taxon>
        <taxon>Mesoflavibacter</taxon>
    </lineage>
</organism>
<name>A0ABT4RXV5_9FLAO</name>
<proteinExistence type="inferred from homology"/>
<keyword evidence="5" id="KW-0819">tRNA processing</keyword>
<evidence type="ECO:0000256" key="10">
    <source>
        <dbReference type="ARBA" id="ARBA00032441"/>
    </source>
</evidence>
<keyword evidence="7" id="KW-0547">Nucleotide-binding</keyword>
<dbReference type="InterPro" id="IPR027417">
    <property type="entry name" value="P-loop_NTPase"/>
</dbReference>
<dbReference type="SUPFAM" id="SSF52540">
    <property type="entry name" value="P-loop containing nucleoside triphosphate hydrolases"/>
    <property type="match status" value="1"/>
</dbReference>
<evidence type="ECO:0000256" key="7">
    <source>
        <dbReference type="ARBA" id="ARBA00022741"/>
    </source>
</evidence>
<reference evidence="11" key="1">
    <citation type="submission" date="2022-11" db="EMBL/GenBank/DDBJ databases">
        <title>Refractory cell wall polysaccharides provide important carbon source for microbial heterotrophs in the hadal ocean.</title>
        <authorList>
            <person name="Zhu X."/>
        </authorList>
    </citation>
    <scope>NUCLEOTIDE SEQUENCE</scope>
    <source>
        <strain evidence="11">MTRN7</strain>
    </source>
</reference>
<evidence type="ECO:0000256" key="4">
    <source>
        <dbReference type="ARBA" id="ARBA00022490"/>
    </source>
</evidence>
<keyword evidence="8" id="KW-0067">ATP-binding</keyword>
<dbReference type="RefSeq" id="WP_270005113.1">
    <property type="nucleotide sequence ID" value="NZ_JAPFGC010000002.1"/>
</dbReference>
<dbReference type="PANTHER" id="PTHR33540">
    <property type="entry name" value="TRNA THREONYLCARBAMOYLADENOSINE BIOSYNTHESIS PROTEIN TSAE"/>
    <property type="match status" value="1"/>
</dbReference>
<dbReference type="Proteomes" id="UP001149142">
    <property type="component" value="Unassembled WGS sequence"/>
</dbReference>
<accession>A0ABT4RXV5</accession>
<gene>
    <name evidence="11" type="primary">tsaE</name>
    <name evidence="11" type="ORF">OOZ35_03985</name>
</gene>
<keyword evidence="4" id="KW-0963">Cytoplasm</keyword>
<dbReference type="Gene3D" id="3.40.50.300">
    <property type="entry name" value="P-loop containing nucleotide triphosphate hydrolases"/>
    <property type="match status" value="1"/>
</dbReference>
<protein>
    <recommendedName>
        <fullName evidence="3">tRNA threonylcarbamoyladenosine biosynthesis protein TsaE</fullName>
    </recommendedName>
    <alternativeName>
        <fullName evidence="10">t(6)A37 threonylcarbamoyladenosine biosynthesis protein TsaE</fullName>
    </alternativeName>
</protein>
<evidence type="ECO:0000256" key="9">
    <source>
        <dbReference type="ARBA" id="ARBA00022842"/>
    </source>
</evidence>
<comment type="similarity">
    <text evidence="2">Belongs to the TsaE family.</text>
</comment>
<dbReference type="PANTHER" id="PTHR33540:SF2">
    <property type="entry name" value="TRNA THREONYLCARBAMOYLADENOSINE BIOSYNTHESIS PROTEIN TSAE"/>
    <property type="match status" value="1"/>
</dbReference>
<dbReference type="Pfam" id="PF02367">
    <property type="entry name" value="TsaE"/>
    <property type="match status" value="1"/>
</dbReference>
<evidence type="ECO:0000313" key="12">
    <source>
        <dbReference type="Proteomes" id="UP001149142"/>
    </source>
</evidence>
<evidence type="ECO:0000256" key="3">
    <source>
        <dbReference type="ARBA" id="ARBA00019010"/>
    </source>
</evidence>
<comment type="caution">
    <text evidence="11">The sequence shown here is derived from an EMBL/GenBank/DDBJ whole genome shotgun (WGS) entry which is preliminary data.</text>
</comment>
<evidence type="ECO:0000256" key="1">
    <source>
        <dbReference type="ARBA" id="ARBA00004496"/>
    </source>
</evidence>
<keyword evidence="9" id="KW-0460">Magnesium</keyword>
<keyword evidence="12" id="KW-1185">Reference proteome</keyword>
<evidence type="ECO:0000256" key="2">
    <source>
        <dbReference type="ARBA" id="ARBA00007599"/>
    </source>
</evidence>
<evidence type="ECO:0000256" key="5">
    <source>
        <dbReference type="ARBA" id="ARBA00022694"/>
    </source>
</evidence>
<dbReference type="EMBL" id="JAPFGC010000002">
    <property type="protein sequence ID" value="MDA0176648.1"/>
    <property type="molecule type" value="Genomic_DNA"/>
</dbReference>
<dbReference type="InterPro" id="IPR003442">
    <property type="entry name" value="T6A_TsaE"/>
</dbReference>